<gene>
    <name evidence="2" type="ORF">DDB_G0280577</name>
</gene>
<dbReference type="Proteomes" id="UP000002195">
    <property type="component" value="Unassembled WGS sequence"/>
</dbReference>
<evidence type="ECO:0000313" key="3">
    <source>
        <dbReference type="Proteomes" id="UP000002195"/>
    </source>
</evidence>
<dbReference type="FunCoup" id="Q54V72">
    <property type="interactions" value="82"/>
</dbReference>
<dbReference type="AlphaFoldDB" id="Q54V72"/>
<comment type="caution">
    <text evidence="2">The sequence shown here is derived from an EMBL/GenBank/DDBJ whole genome shotgun (WGS) entry which is preliminary data.</text>
</comment>
<dbReference type="VEuPathDB" id="AmoebaDB:DDB_G0280577"/>
<name>Q54V72_DICDI</name>
<evidence type="ECO:0000256" key="1">
    <source>
        <dbReference type="SAM" id="MobiDB-lite"/>
    </source>
</evidence>
<keyword evidence="3" id="KW-1185">Reference proteome</keyword>
<dbReference type="GeneID" id="8622617"/>
<sequence length="204" mass="23824">MSTKETLQQKHKNKLKGAFTHEEVKEKLKKRCIDALKEKRKTEIEKARSNLLNNNNNNTNIISNNLKFTLQDQLMKLKNEQNNNNNNVNKNVNINGSESSTPDNNNNGGVEKYGNSVEFEDLDFEINQNDIDNANKALEDNYDGVEDDEDYDYLETYTLTPEEELQLLQEIQDLLDQEEDESLKIYHEMEKLQDDEIESYLNNK</sequence>
<evidence type="ECO:0000313" key="2">
    <source>
        <dbReference type="EMBL" id="EAL67090.1"/>
    </source>
</evidence>
<protein>
    <submittedName>
        <fullName evidence="2">Uncharacterized protein</fullName>
    </submittedName>
</protein>
<dbReference type="RefSeq" id="XP_641059.1">
    <property type="nucleotide sequence ID" value="XM_635967.1"/>
</dbReference>
<reference evidence="2 3" key="1">
    <citation type="journal article" date="2005" name="Nature">
        <title>The genome of the social amoeba Dictyostelium discoideum.</title>
        <authorList>
            <consortium name="The Dictyostelium discoideum Sequencing Consortium"/>
            <person name="Eichinger L."/>
            <person name="Pachebat J.A."/>
            <person name="Glockner G."/>
            <person name="Rajandream M.A."/>
            <person name="Sucgang R."/>
            <person name="Berriman M."/>
            <person name="Song J."/>
            <person name="Olsen R."/>
            <person name="Szafranski K."/>
            <person name="Xu Q."/>
            <person name="Tunggal B."/>
            <person name="Kummerfeld S."/>
            <person name="Madera M."/>
            <person name="Konfortov B.A."/>
            <person name="Rivero F."/>
            <person name="Bankier A.T."/>
            <person name="Lehmann R."/>
            <person name="Hamlin N."/>
            <person name="Davies R."/>
            <person name="Gaudet P."/>
            <person name="Fey P."/>
            <person name="Pilcher K."/>
            <person name="Chen G."/>
            <person name="Saunders D."/>
            <person name="Sodergren E."/>
            <person name="Davis P."/>
            <person name="Kerhornou A."/>
            <person name="Nie X."/>
            <person name="Hall N."/>
            <person name="Anjard C."/>
            <person name="Hemphill L."/>
            <person name="Bason N."/>
            <person name="Farbrother P."/>
            <person name="Desany B."/>
            <person name="Just E."/>
            <person name="Morio T."/>
            <person name="Rost R."/>
            <person name="Churcher C."/>
            <person name="Cooper J."/>
            <person name="Haydock S."/>
            <person name="van Driessche N."/>
            <person name="Cronin A."/>
            <person name="Goodhead I."/>
            <person name="Muzny D."/>
            <person name="Mourier T."/>
            <person name="Pain A."/>
            <person name="Lu M."/>
            <person name="Harper D."/>
            <person name="Lindsay R."/>
            <person name="Hauser H."/>
            <person name="James K."/>
            <person name="Quiles M."/>
            <person name="Madan Babu M."/>
            <person name="Saito T."/>
            <person name="Buchrieser C."/>
            <person name="Wardroper A."/>
            <person name="Felder M."/>
            <person name="Thangavelu M."/>
            <person name="Johnson D."/>
            <person name="Knights A."/>
            <person name="Loulseged H."/>
            <person name="Mungall K."/>
            <person name="Oliver K."/>
            <person name="Price C."/>
            <person name="Quail M.A."/>
            <person name="Urushihara H."/>
            <person name="Hernandez J."/>
            <person name="Rabbinowitsch E."/>
            <person name="Steffen D."/>
            <person name="Sanders M."/>
            <person name="Ma J."/>
            <person name="Kohara Y."/>
            <person name="Sharp S."/>
            <person name="Simmonds M."/>
            <person name="Spiegler S."/>
            <person name="Tivey A."/>
            <person name="Sugano S."/>
            <person name="White B."/>
            <person name="Walker D."/>
            <person name="Woodward J."/>
            <person name="Winckler T."/>
            <person name="Tanaka Y."/>
            <person name="Shaulsky G."/>
            <person name="Schleicher M."/>
            <person name="Weinstock G."/>
            <person name="Rosenthal A."/>
            <person name="Cox E.C."/>
            <person name="Chisholm R.L."/>
            <person name="Gibbs R."/>
            <person name="Loomis W.F."/>
            <person name="Platzer M."/>
            <person name="Kay R.R."/>
            <person name="Williams J."/>
            <person name="Dear P.H."/>
            <person name="Noegel A.A."/>
            <person name="Barrell B."/>
            <person name="Kuspa A."/>
        </authorList>
    </citation>
    <scope>NUCLEOTIDE SEQUENCE [LARGE SCALE GENOMIC DNA]</scope>
    <source>
        <strain evidence="2 3">AX4</strain>
    </source>
</reference>
<proteinExistence type="predicted"/>
<dbReference type="InParanoid" id="Q54V72"/>
<accession>Q54V72</accession>
<dbReference type="PaxDb" id="44689-DDB0206052"/>
<dbReference type="EMBL" id="AAFI02000037">
    <property type="protein sequence ID" value="EAL67090.1"/>
    <property type="molecule type" value="Genomic_DNA"/>
</dbReference>
<organism evidence="2 3">
    <name type="scientific">Dictyostelium discoideum</name>
    <name type="common">Social amoeba</name>
    <dbReference type="NCBI Taxonomy" id="44689"/>
    <lineage>
        <taxon>Eukaryota</taxon>
        <taxon>Amoebozoa</taxon>
        <taxon>Evosea</taxon>
        <taxon>Eumycetozoa</taxon>
        <taxon>Dictyostelia</taxon>
        <taxon>Dictyosteliales</taxon>
        <taxon>Dictyosteliaceae</taxon>
        <taxon>Dictyostelium</taxon>
    </lineage>
</organism>
<dbReference type="HOGENOM" id="CLU_1345349_0_0_1"/>
<dbReference type="dictyBase" id="DDB_G0280577"/>
<feature type="compositionally biased region" description="Low complexity" evidence="1">
    <location>
        <begin position="81"/>
        <end position="95"/>
    </location>
</feature>
<feature type="compositionally biased region" description="Polar residues" evidence="1">
    <location>
        <begin position="96"/>
        <end position="108"/>
    </location>
</feature>
<dbReference type="KEGG" id="ddi:DDB_G0280577"/>
<feature type="region of interest" description="Disordered" evidence="1">
    <location>
        <begin position="81"/>
        <end position="113"/>
    </location>
</feature>